<dbReference type="FunFam" id="2.60.40.1180:FF:000005">
    <property type="entry name" value="Maltase-glucoamylase, intestinal"/>
    <property type="match status" value="1"/>
</dbReference>
<sequence>MSGTAGFALVLFLAVFGRLSADYSCTSSVPVLQRTDCYPGSDSSKEKCQARGCTWCESSVSGVPWCFHESVSLESATCSNSLPLDQREDCHPEAYNTYDRCTNKGCTFCQTNQNGIPWCFYPSGSKRPGGDTCPSKIADDQRIDCFPTYLGTANKDNCVSKGCFWCSSSRPNTPWCFLDSRDWPADNFDANERVDCFPDLIKLPTGESVTEGTLDPRQCVARGCRYRPTGTSGAPWCFFPREKGYAVVKDEQTTKGRRLTLKRDTTLTLFAKEIADVIVDIEFQTNGRVRVKLTDANDPSRFEVPLNITSPNAKAPNPIYDVQISTSPVFTFKVVRKDTGVAVFDTSIGGLLLEDQFLQIATKLPSSNVYGFGMHQHYSYKHNMNWQTWGMFTRDQPPMDGGANLYGVHPFYMGLEDNGKAHGVLFLNSNAQDVTLSPAPALTYRTIGGVLDLYFFLGPTPENVVQQYTEAIGRPFMPPYWSLGFSLGNYGYDNIQNMKNVVSKMKEKDIPHDYQFGDIDYMDRALDFTYSTTTYPGLPDYVKQLKNDGTKFIIILDPAIAKDIPNYRPYDLGMKKDIWVKDSNGLWNVEGKVWPPTNVFYPDFTKPETTDWWVTLCKEFKNVIDYDGLWIDMNEPANFVWGDVDGCASNNINNPPYFPKIWGPVLQYKTLCPDHKHHIGLHYDVHSLYGWSQAPVTFKAAREATGKRSIVLSRSTFPGAGKFAATWLGDNWSYWTNLRYSIIGMLEFNIFGMPFVGADICGFIRDSNYELCMRWQQVGAFYPFSRNHNLGYENRPQDPTAWGDDFARNARDTLRTRYTLLPYLYTLFHEAHTRGDTVIRALFHEFPSDGATHGIDRQFLWGSSFLVSPVLDQGATSVNAYFPNARWYSYYDGAEVGTRGDWKTLDAQIWAITLHVRGGYILPTQEPARTTMASRKNPLGLIAALDDNEQASGSLFWDDGESIDTYENGNYHLATFNVTSDTLTISVVHGGFPSMNQLKLNTVRVFGMKSTSISSVTQNGNQHSDYVFNQASKELKITNLQLDASQGHTITWVKSSAMGPVIG</sequence>
<dbReference type="GO" id="GO:0016020">
    <property type="term" value="C:membrane"/>
    <property type="evidence" value="ECO:0007669"/>
    <property type="project" value="UniProtKB-SubCell"/>
</dbReference>
<dbReference type="FunFam" id="2.60.40.1760:FF:000001">
    <property type="entry name" value="Maltase-glucoamylase, intestinal"/>
    <property type="match status" value="1"/>
</dbReference>
<dbReference type="KEGG" id="lak:106172255"/>
<feature type="domain" description="P-type" evidence="12">
    <location>
        <begin position="184"/>
        <end position="241"/>
    </location>
</feature>
<feature type="domain" description="P-type" evidence="12">
    <location>
        <begin position="131"/>
        <end position="180"/>
    </location>
</feature>
<dbReference type="PROSITE" id="PS00707">
    <property type="entry name" value="GLYCOSYL_HYDROL_F31_2"/>
    <property type="match status" value="1"/>
</dbReference>
<dbReference type="InterPro" id="IPR011013">
    <property type="entry name" value="Gal_mutarotase_sf_dom"/>
</dbReference>
<feature type="domain" description="P-type" evidence="12">
    <location>
        <begin position="23"/>
        <end position="70"/>
    </location>
</feature>
<dbReference type="RefSeq" id="XP_013408340.1">
    <property type="nucleotide sequence ID" value="XM_013552886.1"/>
</dbReference>
<dbReference type="InParanoid" id="A0A1S3JD46"/>
<dbReference type="CDD" id="cd00111">
    <property type="entry name" value="Trefoil"/>
    <property type="match status" value="3"/>
</dbReference>
<dbReference type="GO" id="GO:0030246">
    <property type="term" value="F:carbohydrate binding"/>
    <property type="evidence" value="ECO:0007669"/>
    <property type="project" value="InterPro"/>
</dbReference>
<reference evidence="14" key="1">
    <citation type="submission" date="2025-08" db="UniProtKB">
        <authorList>
            <consortium name="RefSeq"/>
        </authorList>
    </citation>
    <scope>IDENTIFICATION</scope>
    <source>
        <tissue evidence="14">Gonads</tissue>
    </source>
</reference>
<dbReference type="Gene3D" id="2.60.40.1180">
    <property type="entry name" value="Golgi alpha-mannosidase II"/>
    <property type="match status" value="2"/>
</dbReference>
<dbReference type="OrthoDB" id="1334205at2759"/>
<dbReference type="SUPFAM" id="SSF51445">
    <property type="entry name" value="(Trans)glycosidases"/>
    <property type="match status" value="1"/>
</dbReference>
<dbReference type="SUPFAM" id="SSF51011">
    <property type="entry name" value="Glycosyl hydrolase domain"/>
    <property type="match status" value="1"/>
</dbReference>
<evidence type="ECO:0000256" key="11">
    <source>
        <dbReference type="SAM" id="SignalP"/>
    </source>
</evidence>
<comment type="subcellular location">
    <subcellularLocation>
        <location evidence="1">Membrane</location>
    </subcellularLocation>
</comment>
<evidence type="ECO:0000256" key="9">
    <source>
        <dbReference type="PROSITE-ProRule" id="PRU00779"/>
    </source>
</evidence>
<dbReference type="PANTHER" id="PTHR22762">
    <property type="entry name" value="ALPHA-GLUCOSIDASE"/>
    <property type="match status" value="1"/>
</dbReference>
<dbReference type="InterPro" id="IPR000322">
    <property type="entry name" value="Glyco_hydro_31_TIM"/>
</dbReference>
<organism evidence="13 14">
    <name type="scientific">Lingula anatina</name>
    <name type="common">Brachiopod</name>
    <name type="synonym">Lingula unguis</name>
    <dbReference type="NCBI Taxonomy" id="7574"/>
    <lineage>
        <taxon>Eukaryota</taxon>
        <taxon>Metazoa</taxon>
        <taxon>Spiralia</taxon>
        <taxon>Lophotrochozoa</taxon>
        <taxon>Brachiopoda</taxon>
        <taxon>Linguliformea</taxon>
        <taxon>Lingulata</taxon>
        <taxon>Lingulida</taxon>
        <taxon>Linguloidea</taxon>
        <taxon>Lingulidae</taxon>
        <taxon>Lingula</taxon>
    </lineage>
</organism>
<dbReference type="CDD" id="cd14752">
    <property type="entry name" value="GH31_N"/>
    <property type="match status" value="1"/>
</dbReference>
<dbReference type="Pfam" id="PF21365">
    <property type="entry name" value="Glyco_hydro_31_3rd"/>
    <property type="match status" value="1"/>
</dbReference>
<keyword evidence="5" id="KW-0472">Membrane</keyword>
<protein>
    <submittedName>
        <fullName evidence="14">Maltase-glucoamylase, intestinal-like isoform X1</fullName>
    </submittedName>
</protein>
<evidence type="ECO:0000256" key="3">
    <source>
        <dbReference type="ARBA" id="ARBA00022729"/>
    </source>
</evidence>
<dbReference type="SMART" id="SM00018">
    <property type="entry name" value="PD"/>
    <property type="match status" value="4"/>
</dbReference>
<dbReference type="InterPro" id="IPR048395">
    <property type="entry name" value="Glyco_hydro_31_C"/>
</dbReference>
<dbReference type="InterPro" id="IPR030458">
    <property type="entry name" value="Glyco_hydro_31_AS"/>
</dbReference>
<evidence type="ECO:0000313" key="14">
    <source>
        <dbReference type="RefSeq" id="XP_013408340.1"/>
    </source>
</evidence>
<evidence type="ECO:0000256" key="6">
    <source>
        <dbReference type="ARBA" id="ARBA00023157"/>
    </source>
</evidence>
<dbReference type="PROSITE" id="PS51448">
    <property type="entry name" value="P_TREFOIL_2"/>
    <property type="match status" value="4"/>
</dbReference>
<dbReference type="InterPro" id="IPR044913">
    <property type="entry name" value="P_trefoil_dom_sf"/>
</dbReference>
<accession>A0A1S3JD46</accession>
<dbReference type="InterPro" id="IPR013780">
    <property type="entry name" value="Glyco_hydro_b"/>
</dbReference>
<feature type="chain" id="PRO_5010230086" evidence="11">
    <location>
        <begin position="22"/>
        <end position="1063"/>
    </location>
</feature>
<dbReference type="CDD" id="cd06602">
    <property type="entry name" value="GH31_MGAM_SI_GAA"/>
    <property type="match status" value="1"/>
</dbReference>
<evidence type="ECO:0000259" key="12">
    <source>
        <dbReference type="PROSITE" id="PS51448"/>
    </source>
</evidence>
<feature type="signal peptide" evidence="11">
    <location>
        <begin position="1"/>
        <end position="21"/>
    </location>
</feature>
<dbReference type="InterPro" id="IPR030459">
    <property type="entry name" value="Glyco_hydro_31_CS"/>
</dbReference>
<dbReference type="GO" id="GO:0004558">
    <property type="term" value="F:alpha-1,4-glucosidase activity"/>
    <property type="evidence" value="ECO:0007669"/>
    <property type="project" value="TreeGrafter"/>
</dbReference>
<dbReference type="Pfam" id="PF17137">
    <property type="entry name" value="DUF5110"/>
    <property type="match status" value="1"/>
</dbReference>
<proteinExistence type="inferred from homology"/>
<evidence type="ECO:0000313" key="13">
    <source>
        <dbReference type="Proteomes" id="UP000085678"/>
    </source>
</evidence>
<dbReference type="PANTHER" id="PTHR22762:SF133">
    <property type="entry name" value="P-TYPE DOMAIN-CONTAINING PROTEIN"/>
    <property type="match status" value="1"/>
</dbReference>
<evidence type="ECO:0000256" key="2">
    <source>
        <dbReference type="ARBA" id="ARBA00007806"/>
    </source>
</evidence>
<dbReference type="STRING" id="7574.A0A1S3JD46"/>
<dbReference type="PROSITE" id="PS00129">
    <property type="entry name" value="GLYCOSYL_HYDROL_F31_1"/>
    <property type="match status" value="1"/>
</dbReference>
<dbReference type="FunFam" id="2.60.40.1180:FF:000001">
    <property type="entry name" value="Maltase-glucoamylase, intestinal"/>
    <property type="match status" value="1"/>
</dbReference>
<dbReference type="Pfam" id="PF00088">
    <property type="entry name" value="Trefoil"/>
    <property type="match status" value="4"/>
</dbReference>
<dbReference type="GO" id="GO:0005975">
    <property type="term" value="P:carbohydrate metabolic process"/>
    <property type="evidence" value="ECO:0007669"/>
    <property type="project" value="InterPro"/>
</dbReference>
<keyword evidence="8 10" id="KW-0326">Glycosidase</keyword>
<comment type="similarity">
    <text evidence="2 10">Belongs to the glycosyl hydrolase 31 family.</text>
</comment>
<comment type="caution">
    <text evidence="9">Lacks conserved residue(s) required for the propagation of feature annotation.</text>
</comment>
<gene>
    <name evidence="14" type="primary">LOC106172255</name>
</gene>
<evidence type="ECO:0000256" key="7">
    <source>
        <dbReference type="ARBA" id="ARBA00023180"/>
    </source>
</evidence>
<dbReference type="GeneID" id="106172255"/>
<feature type="domain" description="P-type" evidence="12">
    <location>
        <begin position="76"/>
        <end position="123"/>
    </location>
</feature>
<dbReference type="Gene3D" id="2.60.40.1760">
    <property type="entry name" value="glycosyl hydrolase (family 31)"/>
    <property type="match status" value="1"/>
</dbReference>
<dbReference type="SUPFAM" id="SSF57492">
    <property type="entry name" value="Trefoil"/>
    <property type="match status" value="4"/>
</dbReference>
<dbReference type="InterPro" id="IPR033403">
    <property type="entry name" value="DUF5110"/>
</dbReference>
<dbReference type="Proteomes" id="UP000085678">
    <property type="component" value="Unplaced"/>
</dbReference>
<evidence type="ECO:0000256" key="4">
    <source>
        <dbReference type="ARBA" id="ARBA00022801"/>
    </source>
</evidence>
<evidence type="ECO:0000256" key="5">
    <source>
        <dbReference type="ARBA" id="ARBA00023136"/>
    </source>
</evidence>
<keyword evidence="3 11" id="KW-0732">Signal</keyword>
<dbReference type="InterPro" id="IPR000519">
    <property type="entry name" value="P_trefoil_dom"/>
</dbReference>
<evidence type="ECO:0000256" key="8">
    <source>
        <dbReference type="ARBA" id="ARBA00023295"/>
    </source>
</evidence>
<evidence type="ECO:0000256" key="1">
    <source>
        <dbReference type="ARBA" id="ARBA00004370"/>
    </source>
</evidence>
<keyword evidence="7" id="KW-0325">Glycoprotein</keyword>
<name>A0A1S3JD46_LINAN</name>
<dbReference type="OMA" id="GELYWDA"/>
<keyword evidence="6" id="KW-1015">Disulfide bond</keyword>
<dbReference type="Gene3D" id="4.10.110.10">
    <property type="entry name" value="Spasmolytic Protein, domain 1"/>
    <property type="match status" value="4"/>
</dbReference>
<keyword evidence="13" id="KW-1185">Reference proteome</keyword>
<dbReference type="AlphaFoldDB" id="A0A1S3JD46"/>
<dbReference type="SUPFAM" id="SSF74650">
    <property type="entry name" value="Galactose mutarotase-like"/>
    <property type="match status" value="1"/>
</dbReference>
<dbReference type="Pfam" id="PF01055">
    <property type="entry name" value="Glyco_hydro_31_2nd"/>
    <property type="match status" value="1"/>
</dbReference>
<evidence type="ECO:0000256" key="10">
    <source>
        <dbReference type="RuleBase" id="RU361185"/>
    </source>
</evidence>
<keyword evidence="4 10" id="KW-0378">Hydrolase</keyword>
<dbReference type="Gene3D" id="3.20.20.80">
    <property type="entry name" value="Glycosidases"/>
    <property type="match status" value="1"/>
</dbReference>
<dbReference type="InterPro" id="IPR017853">
    <property type="entry name" value="GH"/>
</dbReference>